<name>A0A0M9DGY5_9BACI</name>
<dbReference type="AlphaFoldDB" id="A0A0M9DGY5"/>
<dbReference type="EMBL" id="LGCI01000010">
    <property type="protein sequence ID" value="KOY81248.1"/>
    <property type="molecule type" value="Genomic_DNA"/>
</dbReference>
<proteinExistence type="predicted"/>
<dbReference type="STRING" id="33935.ADM90_19085"/>
<sequence length="138" mass="16555">MYDYEEMTRYLFTDQRLKAIEEHYASRRMELDSKIKYAHSIFDSKLGKIYKATPDLEKHVIALEELEAKYKHDKRIVEKDKEIFKEALSLLYPKERKAYHKWKQSGFVMDREVAPVLAACLNHVITEKNWRRKTLCAI</sequence>
<dbReference type="Proteomes" id="UP000037977">
    <property type="component" value="Unassembled WGS sequence"/>
</dbReference>
<organism evidence="1 2">
    <name type="scientific">Lysinibacillus macroides</name>
    <dbReference type="NCBI Taxonomy" id="33935"/>
    <lineage>
        <taxon>Bacteria</taxon>
        <taxon>Bacillati</taxon>
        <taxon>Bacillota</taxon>
        <taxon>Bacilli</taxon>
        <taxon>Bacillales</taxon>
        <taxon>Bacillaceae</taxon>
        <taxon>Lysinibacillus</taxon>
    </lineage>
</organism>
<comment type="caution">
    <text evidence="1">The sequence shown here is derived from an EMBL/GenBank/DDBJ whole genome shotgun (WGS) entry which is preliminary data.</text>
</comment>
<dbReference type="PATRIC" id="fig|33935.3.peg.2636"/>
<reference evidence="1 2" key="1">
    <citation type="submission" date="2015-07" db="EMBL/GenBank/DDBJ databases">
        <title>Genome sequencing project for genomic taxonomy and phylogenomics of Bacillus-like bacteria.</title>
        <authorList>
            <person name="Liu B."/>
            <person name="Wang J."/>
            <person name="Zhu Y."/>
            <person name="Liu G."/>
            <person name="Chen Q."/>
            <person name="Chen Z."/>
            <person name="Che J."/>
            <person name="Ge C."/>
            <person name="Shi H."/>
            <person name="Pan Z."/>
            <person name="Liu X."/>
        </authorList>
    </citation>
    <scope>NUCLEOTIDE SEQUENCE [LARGE SCALE GENOMIC DNA]</scope>
    <source>
        <strain evidence="1 2">DSM 54</strain>
    </source>
</reference>
<evidence type="ECO:0000313" key="1">
    <source>
        <dbReference type="EMBL" id="KOY81248.1"/>
    </source>
</evidence>
<protein>
    <submittedName>
        <fullName evidence="1">Uncharacterized protein</fullName>
    </submittedName>
</protein>
<dbReference type="OrthoDB" id="2733075at2"/>
<keyword evidence="2" id="KW-1185">Reference proteome</keyword>
<dbReference type="RefSeq" id="WP_053996489.1">
    <property type="nucleotide sequence ID" value="NZ_CP065643.1"/>
</dbReference>
<gene>
    <name evidence="1" type="ORF">ADM90_19085</name>
</gene>
<evidence type="ECO:0000313" key="2">
    <source>
        <dbReference type="Proteomes" id="UP000037977"/>
    </source>
</evidence>
<accession>A0A0M9DGY5</accession>